<name>A0A6C0J0E0_9ZZZZ</name>
<reference evidence="1" key="1">
    <citation type="journal article" date="2020" name="Nature">
        <title>Giant virus diversity and host interactions through global metagenomics.</title>
        <authorList>
            <person name="Schulz F."/>
            <person name="Roux S."/>
            <person name="Paez-Espino D."/>
            <person name="Jungbluth S."/>
            <person name="Walsh D.A."/>
            <person name="Denef V.J."/>
            <person name="McMahon K.D."/>
            <person name="Konstantinidis K.T."/>
            <person name="Eloe-Fadrosh E.A."/>
            <person name="Kyrpides N.C."/>
            <person name="Woyke T."/>
        </authorList>
    </citation>
    <scope>NUCLEOTIDE SEQUENCE</scope>
    <source>
        <strain evidence="1">GVMAG-M-3300025652-16</strain>
    </source>
</reference>
<proteinExistence type="predicted"/>
<protein>
    <submittedName>
        <fullName evidence="1">Uncharacterized protein</fullName>
    </submittedName>
</protein>
<dbReference type="AlphaFoldDB" id="A0A6C0J0E0"/>
<evidence type="ECO:0000313" key="1">
    <source>
        <dbReference type="EMBL" id="QHT98319.1"/>
    </source>
</evidence>
<accession>A0A6C0J0E0</accession>
<organism evidence="1">
    <name type="scientific">viral metagenome</name>
    <dbReference type="NCBI Taxonomy" id="1070528"/>
    <lineage>
        <taxon>unclassified sequences</taxon>
        <taxon>metagenomes</taxon>
        <taxon>organismal metagenomes</taxon>
    </lineage>
</organism>
<sequence>MSITSEKKEFIQYIAGGLSTLMNGSMLADEIYTSFLPWPNKEWIEDPTELYINDNILDGSSFSENRFCKAMETIDKGTLWELLTYFDNRDMSISRVYIESCLVPSDLPEELRKFAESIDYKEIHTFEDFLEL</sequence>
<dbReference type="EMBL" id="MN740292">
    <property type="protein sequence ID" value="QHT98319.1"/>
    <property type="molecule type" value="Genomic_DNA"/>
</dbReference>